<dbReference type="PANTHER" id="PTHR30466">
    <property type="entry name" value="FLAVIN REDUCTASE"/>
    <property type="match status" value="1"/>
</dbReference>
<dbReference type="KEGG" id="ptaw:DW352_07475"/>
<name>A0A345ZTX3_9HYPH</name>
<keyword evidence="4" id="KW-1185">Reference proteome</keyword>
<evidence type="ECO:0000259" key="2">
    <source>
        <dbReference type="SMART" id="SM00903"/>
    </source>
</evidence>
<dbReference type="PANTHER" id="PTHR30466:SF1">
    <property type="entry name" value="FMN REDUCTASE (NADH) RUTF"/>
    <property type="match status" value="1"/>
</dbReference>
<dbReference type="Gene3D" id="2.30.110.10">
    <property type="entry name" value="Electron Transport, Fmn-binding Protein, Chain A"/>
    <property type="match status" value="1"/>
</dbReference>
<dbReference type="EMBL" id="CP031417">
    <property type="protein sequence ID" value="AXK80370.1"/>
    <property type="molecule type" value="Genomic_DNA"/>
</dbReference>
<reference evidence="3 4" key="1">
    <citation type="submission" date="2018-07" db="EMBL/GenBank/DDBJ databases">
        <authorList>
            <person name="Quirk P.G."/>
            <person name="Krulwich T.A."/>
        </authorList>
    </citation>
    <scope>NUCLEOTIDE SEQUENCE [LARGE SCALE GENOMIC DNA]</scope>
    <source>
        <strain evidence="3 4">CC-BB4</strain>
    </source>
</reference>
<evidence type="ECO:0000313" key="4">
    <source>
        <dbReference type="Proteomes" id="UP000254889"/>
    </source>
</evidence>
<dbReference type="SMART" id="SM00903">
    <property type="entry name" value="Flavin_Reduct"/>
    <property type="match status" value="1"/>
</dbReference>
<dbReference type="RefSeq" id="WP_115689952.1">
    <property type="nucleotide sequence ID" value="NZ_CP031417.1"/>
</dbReference>
<dbReference type="InterPro" id="IPR050268">
    <property type="entry name" value="NADH-dep_flavin_reductase"/>
</dbReference>
<dbReference type="SUPFAM" id="SSF50475">
    <property type="entry name" value="FMN-binding split barrel"/>
    <property type="match status" value="1"/>
</dbReference>
<protein>
    <submittedName>
        <fullName evidence="3">Flavin reductase</fullName>
    </submittedName>
</protein>
<evidence type="ECO:0000256" key="1">
    <source>
        <dbReference type="ARBA" id="ARBA00023002"/>
    </source>
</evidence>
<dbReference type="GO" id="GO:0010181">
    <property type="term" value="F:FMN binding"/>
    <property type="evidence" value="ECO:0007669"/>
    <property type="project" value="InterPro"/>
</dbReference>
<keyword evidence="1" id="KW-0560">Oxidoreductase</keyword>
<feature type="domain" description="Flavin reductase like" evidence="2">
    <location>
        <begin position="18"/>
        <end position="158"/>
    </location>
</feature>
<dbReference type="Proteomes" id="UP000254889">
    <property type="component" value="Chromosome"/>
</dbReference>
<sequence length="179" mass="19217">MNVQGETAFDSKLFRRVMGRFASGVTVITTEVEGAVRGMTANAFMSGSLTPPLCIISVAKKARMHDALQNSGHFGVSILAQGQESVSQHFAGQGAADPDLLFEHMHGIPVLAHVSAAIASKVAAVHDCGDHTIFIGHIVGLRDDERTPLLYYAGKYAVVHPKKELPADPSIDFWELPPE</sequence>
<gene>
    <name evidence="3" type="ORF">DW352_07475</name>
</gene>
<accession>A0A345ZTX3</accession>
<dbReference type="GO" id="GO:0042602">
    <property type="term" value="F:riboflavin reductase (NADPH) activity"/>
    <property type="evidence" value="ECO:0007669"/>
    <property type="project" value="TreeGrafter"/>
</dbReference>
<dbReference type="Pfam" id="PF01613">
    <property type="entry name" value="Flavin_Reduct"/>
    <property type="match status" value="1"/>
</dbReference>
<dbReference type="OrthoDB" id="9792858at2"/>
<organism evidence="3 4">
    <name type="scientific">Pseudolabrys taiwanensis</name>
    <dbReference type="NCBI Taxonomy" id="331696"/>
    <lineage>
        <taxon>Bacteria</taxon>
        <taxon>Pseudomonadati</taxon>
        <taxon>Pseudomonadota</taxon>
        <taxon>Alphaproteobacteria</taxon>
        <taxon>Hyphomicrobiales</taxon>
        <taxon>Xanthobacteraceae</taxon>
        <taxon>Pseudolabrys</taxon>
    </lineage>
</organism>
<evidence type="ECO:0000313" key="3">
    <source>
        <dbReference type="EMBL" id="AXK80370.1"/>
    </source>
</evidence>
<proteinExistence type="predicted"/>
<dbReference type="InterPro" id="IPR012349">
    <property type="entry name" value="Split_barrel_FMN-bd"/>
</dbReference>
<dbReference type="InterPro" id="IPR002563">
    <property type="entry name" value="Flavin_Rdtase-like_dom"/>
</dbReference>
<dbReference type="AlphaFoldDB" id="A0A345ZTX3"/>